<keyword evidence="3" id="KW-1185">Reference proteome</keyword>
<reference evidence="2" key="1">
    <citation type="submission" date="2023-03" db="EMBL/GenBank/DDBJ databases">
        <title>Massive genome expansion in bonnet fungi (Mycena s.s.) driven by repeated elements and novel gene families across ecological guilds.</title>
        <authorList>
            <consortium name="Lawrence Berkeley National Laboratory"/>
            <person name="Harder C.B."/>
            <person name="Miyauchi S."/>
            <person name="Viragh M."/>
            <person name="Kuo A."/>
            <person name="Thoen E."/>
            <person name="Andreopoulos B."/>
            <person name="Lu D."/>
            <person name="Skrede I."/>
            <person name="Drula E."/>
            <person name="Henrissat B."/>
            <person name="Morin E."/>
            <person name="Kohler A."/>
            <person name="Barry K."/>
            <person name="LaButti K."/>
            <person name="Morin E."/>
            <person name="Salamov A."/>
            <person name="Lipzen A."/>
            <person name="Mereny Z."/>
            <person name="Hegedus B."/>
            <person name="Baldrian P."/>
            <person name="Stursova M."/>
            <person name="Weitz H."/>
            <person name="Taylor A."/>
            <person name="Grigoriev I.V."/>
            <person name="Nagy L.G."/>
            <person name="Martin F."/>
            <person name="Kauserud H."/>
        </authorList>
    </citation>
    <scope>NUCLEOTIDE SEQUENCE</scope>
    <source>
        <strain evidence="2">CBHHK002</strain>
    </source>
</reference>
<dbReference type="InterPro" id="IPR011990">
    <property type="entry name" value="TPR-like_helical_dom_sf"/>
</dbReference>
<proteinExistence type="predicted"/>
<dbReference type="AlphaFoldDB" id="A0AAD6Z413"/>
<dbReference type="Pfam" id="PF20703">
    <property type="entry name" value="nSTAND1"/>
    <property type="match status" value="1"/>
</dbReference>
<dbReference type="SUPFAM" id="SSF52540">
    <property type="entry name" value="P-loop containing nucleoside triphosphate hydrolases"/>
    <property type="match status" value="1"/>
</dbReference>
<evidence type="ECO:0000313" key="3">
    <source>
        <dbReference type="Proteomes" id="UP001218218"/>
    </source>
</evidence>
<dbReference type="EMBL" id="JARIHO010000093">
    <property type="protein sequence ID" value="KAJ7306255.1"/>
    <property type="molecule type" value="Genomic_DNA"/>
</dbReference>
<protein>
    <recommendedName>
        <fullName evidence="1">Novel STAND NTPase 1 domain-containing protein</fullName>
    </recommendedName>
</protein>
<evidence type="ECO:0000313" key="2">
    <source>
        <dbReference type="EMBL" id="KAJ7306255.1"/>
    </source>
</evidence>
<name>A0AAD6Z413_9AGAR</name>
<dbReference type="InterPro" id="IPR027417">
    <property type="entry name" value="P-loop_NTPase"/>
</dbReference>
<comment type="caution">
    <text evidence="2">The sequence shown here is derived from an EMBL/GenBank/DDBJ whole genome shotgun (WGS) entry which is preliminary data.</text>
</comment>
<evidence type="ECO:0000259" key="1">
    <source>
        <dbReference type="Pfam" id="PF20703"/>
    </source>
</evidence>
<dbReference type="Proteomes" id="UP001218218">
    <property type="component" value="Unassembled WGS sequence"/>
</dbReference>
<dbReference type="PANTHER" id="PTHR47691">
    <property type="entry name" value="REGULATOR-RELATED"/>
    <property type="match status" value="1"/>
</dbReference>
<organism evidence="2 3">
    <name type="scientific">Mycena albidolilacea</name>
    <dbReference type="NCBI Taxonomy" id="1033008"/>
    <lineage>
        <taxon>Eukaryota</taxon>
        <taxon>Fungi</taxon>
        <taxon>Dikarya</taxon>
        <taxon>Basidiomycota</taxon>
        <taxon>Agaricomycotina</taxon>
        <taxon>Agaricomycetes</taxon>
        <taxon>Agaricomycetidae</taxon>
        <taxon>Agaricales</taxon>
        <taxon>Marasmiineae</taxon>
        <taxon>Mycenaceae</taxon>
        <taxon>Mycena</taxon>
    </lineage>
</organism>
<dbReference type="Gene3D" id="3.40.50.300">
    <property type="entry name" value="P-loop containing nucleotide triphosphate hydrolases"/>
    <property type="match status" value="1"/>
</dbReference>
<gene>
    <name evidence="2" type="ORF">DFH08DRAFT_975991</name>
</gene>
<feature type="domain" description="Novel STAND NTPase 1" evidence="1">
    <location>
        <begin position="43"/>
        <end position="183"/>
    </location>
</feature>
<sequence length="865" mass="95689">MAEMKISVDQKHNELLEHLASRSQNSFSSSSSSLSILLPGSPKIFRGRELELQHIVSHLLSPDASCSAILGSGGIGKTSLALAALYHPDVVALFGEKRYFIPLDSARSPTDLLTLVASYFGLDQQGKVTKTIIKYLSTLNGPSVLVLDNFESPWEAPHTRSNIEDLLSQLADVPRLHLIVTMRGAERPMGIRWSRPFIQPLETLNRSDAKECFLDIVDHMEDDSQLDALLDLTDNVPLVVTLLANITSYEGAESVLSRWSHEATSILSEGLDKGSNLDKSIKISLSSPRITSLPNALQLLSLLSLLPDGIPEGIVTEISLPFDNVVKCRVALVRTSLAYIGQDRRIKLLTPIREYVRITHPPSPEIFRPLKGYICSLVHLSHNFQLLPSTGLVQMLSNNLGNIRTVLMRAMDMYESPSERKETIVCVIELANFSRVTNLAPWSNQLTAGLLGTVKSLHDKELLGQCLLTIGMTKDALQCFIDIGDVFSQIEAYLDLSSHHVRNGQIQRALDTCHTTISLAQESGDMAQLAQVFIRLSQIHRQLGHSSEALKCSRKAWLNARMAGSMLVEARAIREYACCCVCVGDYAQSKKLCGKAWVLLKAFGMQDLRNHIYRNVLNLQAEVHYLQTDFLLARELNVSLLGSPGKQHAEDKVSDAYALINIARSDIQMGRCSDPSVITNINTARDLMASNKLGIPACDIALAELRFRQGKYSQSASLCADCLSVVQGKLAEMELVCWERLADIGFAEKDTGRATRFSIVLLALALRVKDLAATHQAFRRIGDLFHSAGDGSTARNLFELALSGFTLMDIHQSRGNCLIRLGDISLERGEYEGARDRWTEARSMFDRSSQLGDVQRCNERLGKLK</sequence>
<dbReference type="SUPFAM" id="SSF48452">
    <property type="entry name" value="TPR-like"/>
    <property type="match status" value="2"/>
</dbReference>
<dbReference type="InterPro" id="IPR049052">
    <property type="entry name" value="nSTAND1"/>
</dbReference>
<dbReference type="PANTHER" id="PTHR47691:SF3">
    <property type="entry name" value="HTH-TYPE TRANSCRIPTIONAL REGULATOR RV0890C-RELATED"/>
    <property type="match status" value="1"/>
</dbReference>
<accession>A0AAD6Z413</accession>
<dbReference type="Gene3D" id="1.25.40.10">
    <property type="entry name" value="Tetratricopeptide repeat domain"/>
    <property type="match status" value="2"/>
</dbReference>